<organism evidence="1">
    <name type="scientific">Nephila pilipes</name>
    <name type="common">Giant wood spider</name>
    <name type="synonym">Nephila maculata</name>
    <dbReference type="NCBI Taxonomy" id="299642"/>
    <lineage>
        <taxon>Eukaryota</taxon>
        <taxon>Metazoa</taxon>
        <taxon>Ecdysozoa</taxon>
        <taxon>Arthropoda</taxon>
        <taxon>Chelicerata</taxon>
        <taxon>Arachnida</taxon>
        <taxon>Araneae</taxon>
        <taxon>Araneomorphae</taxon>
        <taxon>Entelegynae</taxon>
        <taxon>Araneoidea</taxon>
        <taxon>Nephilidae</taxon>
        <taxon>Nephila</taxon>
    </lineage>
</organism>
<accession>A0A076L366</accession>
<reference evidence="1" key="1">
    <citation type="submission" date="2013-07" db="EMBL/GenBank/DDBJ databases">
        <title>Nephila pilipes venom gland.</title>
        <authorList>
            <person name="Huo L.J."/>
        </authorList>
    </citation>
    <scope>NUCLEOTIDE SEQUENCE</scope>
    <source>
        <tissue evidence="1">Venom gland</tissue>
    </source>
</reference>
<protein>
    <submittedName>
        <fullName evidence="1">BLTX774</fullName>
    </submittedName>
</protein>
<sequence length="32" mass="3870">MDMNTASLHAAVDLEIQQWYHAEYFFLFFVCE</sequence>
<dbReference type="EMBL" id="KF433778">
    <property type="protein sequence ID" value="AII98099.1"/>
    <property type="molecule type" value="mRNA"/>
</dbReference>
<dbReference type="AlphaFoldDB" id="A0A076L366"/>
<evidence type="ECO:0000313" key="1">
    <source>
        <dbReference type="EMBL" id="AII98099.1"/>
    </source>
</evidence>
<proteinExistence type="evidence at transcript level"/>
<name>A0A076L366_NEPPI</name>